<reference evidence="2" key="1">
    <citation type="submission" date="2015-06" db="UniProtKB">
        <authorList>
            <consortium name="EnsemblPlants"/>
        </authorList>
    </citation>
    <scope>IDENTIFICATION</scope>
</reference>
<dbReference type="AlphaFoldDB" id="M8BPH7"/>
<proteinExistence type="predicted"/>
<name>M8BPH7_AEGTA</name>
<organism evidence="2">
    <name type="scientific">Aegilops tauschii</name>
    <name type="common">Tausch's goatgrass</name>
    <name type="synonym">Aegilops squarrosa</name>
    <dbReference type="NCBI Taxonomy" id="37682"/>
    <lineage>
        <taxon>Eukaryota</taxon>
        <taxon>Viridiplantae</taxon>
        <taxon>Streptophyta</taxon>
        <taxon>Embryophyta</taxon>
        <taxon>Tracheophyta</taxon>
        <taxon>Spermatophyta</taxon>
        <taxon>Magnoliopsida</taxon>
        <taxon>Liliopsida</taxon>
        <taxon>Poales</taxon>
        <taxon>Poaceae</taxon>
        <taxon>BOP clade</taxon>
        <taxon>Pooideae</taxon>
        <taxon>Triticodae</taxon>
        <taxon>Triticeae</taxon>
        <taxon>Triticinae</taxon>
        <taxon>Aegilops</taxon>
    </lineage>
</organism>
<evidence type="ECO:0000313" key="2">
    <source>
        <dbReference type="EnsemblPlants" id="EMT04877"/>
    </source>
</evidence>
<dbReference type="InterPro" id="IPR013187">
    <property type="entry name" value="F-box-assoc_dom_typ3"/>
</dbReference>
<sequence>MALNTMLELVKRLNLIQRARECAPLARLTTEGRRSNIKIAALYLYRPTGEYRIMYRTGSHHAKAAACYILTVGRGGSPRCIGVPSDTLAIRKGKMTENGVAPINVRPINVSPPVVFGGCLHWEPGWLGYDANDIVVFDTVAETFRSMCCPPSATSCCTHLCEMEGLIGFSCLDDGRTVARIWVLEDYEREAWSFMYHVKFPAESVCRNIYTQHLVLSHKGDVLVHSTYTYFMFCCDSTGKFLEKFSWEPKLRPRLNTG</sequence>
<protein>
    <recommendedName>
        <fullName evidence="1">F-box associated beta-propeller type 3 domain-containing protein</fullName>
    </recommendedName>
</protein>
<dbReference type="Pfam" id="PF08268">
    <property type="entry name" value="FBA_3"/>
    <property type="match status" value="1"/>
</dbReference>
<accession>M8BPH7</accession>
<feature type="domain" description="F-box associated beta-propeller type 3" evidence="1">
    <location>
        <begin position="45"/>
        <end position="233"/>
    </location>
</feature>
<dbReference type="EnsemblPlants" id="EMT04877">
    <property type="protein sequence ID" value="EMT04877"/>
    <property type="gene ID" value="F775_04939"/>
</dbReference>
<evidence type="ECO:0000259" key="1">
    <source>
        <dbReference type="Pfam" id="PF08268"/>
    </source>
</evidence>